<comment type="caution">
    <text evidence="4">The sequence shown here is derived from an EMBL/GenBank/DDBJ whole genome shotgun (WGS) entry which is preliminary data.</text>
</comment>
<proteinExistence type="predicted"/>
<reference evidence="5" key="1">
    <citation type="journal article" date="2019" name="Int. J. Syst. Evol. Microbiol.">
        <title>The Global Catalogue of Microorganisms (GCM) 10K type strain sequencing project: providing services to taxonomists for standard genome sequencing and annotation.</title>
        <authorList>
            <consortium name="The Broad Institute Genomics Platform"/>
            <consortium name="The Broad Institute Genome Sequencing Center for Infectious Disease"/>
            <person name="Wu L."/>
            <person name="Ma J."/>
        </authorList>
    </citation>
    <scope>NUCLEOTIDE SEQUENCE [LARGE SCALE GENOMIC DNA]</scope>
    <source>
        <strain evidence="5">CECT 7798</strain>
    </source>
</reference>
<organism evidence="4 5">
    <name type="scientific">Chryseobacterium tructae</name>
    <dbReference type="NCBI Taxonomy" id="1037380"/>
    <lineage>
        <taxon>Bacteria</taxon>
        <taxon>Pseudomonadati</taxon>
        <taxon>Bacteroidota</taxon>
        <taxon>Flavobacteriia</taxon>
        <taxon>Flavobacteriales</taxon>
        <taxon>Weeksellaceae</taxon>
        <taxon>Chryseobacterium group</taxon>
        <taxon>Chryseobacterium</taxon>
    </lineage>
</organism>
<dbReference type="RefSeq" id="WP_290302347.1">
    <property type="nucleotide sequence ID" value="NZ_JAUFQR010000003.1"/>
</dbReference>
<feature type="region of interest" description="Disordered" evidence="1">
    <location>
        <begin position="259"/>
        <end position="280"/>
    </location>
</feature>
<feature type="domain" description="Peptidase M56" evidence="3">
    <location>
        <begin position="34"/>
        <end position="222"/>
    </location>
</feature>
<dbReference type="CDD" id="cd07341">
    <property type="entry name" value="M56_BlaR1_MecR1_like"/>
    <property type="match status" value="1"/>
</dbReference>
<feature type="transmembrane region" description="Helical" evidence="2">
    <location>
        <begin position="60"/>
        <end position="83"/>
    </location>
</feature>
<dbReference type="Pfam" id="PF05569">
    <property type="entry name" value="Peptidase_M56"/>
    <property type="match status" value="1"/>
</dbReference>
<protein>
    <submittedName>
        <fullName evidence="4">M56 family metallopeptidase</fullName>
    </submittedName>
</protein>
<evidence type="ECO:0000313" key="5">
    <source>
        <dbReference type="Proteomes" id="UP001595735"/>
    </source>
</evidence>
<dbReference type="EMBL" id="JBHRYO010000001">
    <property type="protein sequence ID" value="MFC3755054.1"/>
    <property type="molecule type" value="Genomic_DNA"/>
</dbReference>
<evidence type="ECO:0000313" key="4">
    <source>
        <dbReference type="EMBL" id="MFC3755054.1"/>
    </source>
</evidence>
<accession>A0ABV7XSC2</accession>
<gene>
    <name evidence="4" type="ORF">ACFONJ_03575</name>
</gene>
<dbReference type="InterPro" id="IPR052173">
    <property type="entry name" value="Beta-lactam_resp_regulator"/>
</dbReference>
<keyword evidence="2" id="KW-1133">Transmembrane helix</keyword>
<dbReference type="InterPro" id="IPR008756">
    <property type="entry name" value="Peptidase_M56"/>
</dbReference>
<evidence type="ECO:0000259" key="3">
    <source>
        <dbReference type="Pfam" id="PF05569"/>
    </source>
</evidence>
<keyword evidence="5" id="KW-1185">Reference proteome</keyword>
<feature type="transmembrane region" description="Helical" evidence="2">
    <location>
        <begin position="7"/>
        <end position="26"/>
    </location>
</feature>
<dbReference type="Proteomes" id="UP001595735">
    <property type="component" value="Unassembled WGS sequence"/>
</dbReference>
<dbReference type="PANTHER" id="PTHR34978:SF3">
    <property type="entry name" value="SLR0241 PROTEIN"/>
    <property type="match status" value="1"/>
</dbReference>
<sequence>MYRFNRIYLLSSLILSYVIPFITFTIQTPKATRPQLIIEEAVQYVVTTQHRQESFNWMNLIWSVYLIVTFFILAKSILSFLVIKRIQGKKSSYQNYNIIITQKKLSPFSFWNTIYIGKEYIKNDTIDPRIFLHEKSHIDQKHSIDLILIHIVKIFTWFNPVLFLYKKAVITNHEFLADEAVLNQKFNLKEYQNLILDELIESQNLPFTHSLSFNNTKKRFIMMKSQKTKFSLLRKTVGITTLVAATALLSERTYANTSVRTENNTELEHASSPIKTSNTETTKVVEYSMKSLPEDILQEKTAIAPTALKKEIIKPVADTISPKKDQEGKNTNIQDDKNFVSAEYPNSMAELRAQIGKTIDLSALESVRGVIKATAYVHIDKTGKASQVTTSGDNDIFNKELLKTITAISNETSWKPATKDGQPIASVLKIPTTMNLTKP</sequence>
<dbReference type="PANTHER" id="PTHR34978">
    <property type="entry name" value="POSSIBLE SENSOR-TRANSDUCER PROTEIN BLAR"/>
    <property type="match status" value="1"/>
</dbReference>
<keyword evidence="2" id="KW-0812">Transmembrane</keyword>
<name>A0ABV7XSC2_9FLAO</name>
<keyword evidence="2" id="KW-0472">Membrane</keyword>
<evidence type="ECO:0000256" key="1">
    <source>
        <dbReference type="SAM" id="MobiDB-lite"/>
    </source>
</evidence>
<evidence type="ECO:0000256" key="2">
    <source>
        <dbReference type="SAM" id="Phobius"/>
    </source>
</evidence>